<protein>
    <submittedName>
        <fullName evidence="13">Outer membrane protein (Porin)-like protein</fullName>
    </submittedName>
</protein>
<organism evidence="13 14">
    <name type="scientific">Caballeronia udeis</name>
    <dbReference type="NCBI Taxonomy" id="1232866"/>
    <lineage>
        <taxon>Bacteria</taxon>
        <taxon>Pseudomonadati</taxon>
        <taxon>Pseudomonadota</taxon>
        <taxon>Betaproteobacteria</taxon>
        <taxon>Burkholderiales</taxon>
        <taxon>Burkholderiaceae</taxon>
        <taxon>Caballeronia</taxon>
    </lineage>
</organism>
<evidence type="ECO:0000313" key="14">
    <source>
        <dbReference type="Proteomes" id="UP000054683"/>
    </source>
</evidence>
<keyword evidence="4" id="KW-1134">Transmembrane beta strand</keyword>
<dbReference type="PANTHER" id="PTHR34501">
    <property type="entry name" value="PROTEIN YDDL-RELATED"/>
    <property type="match status" value="1"/>
</dbReference>
<keyword evidence="7" id="KW-0406">Ion transport</keyword>
<evidence type="ECO:0000256" key="7">
    <source>
        <dbReference type="ARBA" id="ARBA00023065"/>
    </source>
</evidence>
<keyword evidence="10" id="KW-0998">Cell outer membrane</keyword>
<evidence type="ECO:0000313" key="13">
    <source>
        <dbReference type="EMBL" id="SAL18927.1"/>
    </source>
</evidence>
<comment type="subunit">
    <text evidence="2">Homotrimer.</text>
</comment>
<reference evidence="13 14" key="1">
    <citation type="submission" date="2016-01" db="EMBL/GenBank/DDBJ databases">
        <authorList>
            <person name="Oliw E.H."/>
        </authorList>
    </citation>
    <scope>NUCLEOTIDE SEQUENCE [LARGE SCALE GENOMIC DNA]</scope>
    <source>
        <strain evidence="13">LMG 27134</strain>
    </source>
</reference>
<dbReference type="Proteomes" id="UP000054683">
    <property type="component" value="Unassembled WGS sequence"/>
</dbReference>
<evidence type="ECO:0000256" key="10">
    <source>
        <dbReference type="ARBA" id="ARBA00023237"/>
    </source>
</evidence>
<dbReference type="InterPro" id="IPR050298">
    <property type="entry name" value="Gram-neg_bact_OMP"/>
</dbReference>
<evidence type="ECO:0000256" key="9">
    <source>
        <dbReference type="ARBA" id="ARBA00023136"/>
    </source>
</evidence>
<feature type="domain" description="Porin" evidence="12">
    <location>
        <begin position="15"/>
        <end position="321"/>
    </location>
</feature>
<evidence type="ECO:0000256" key="2">
    <source>
        <dbReference type="ARBA" id="ARBA00011233"/>
    </source>
</evidence>
<keyword evidence="6 11" id="KW-0732">Signal</keyword>
<dbReference type="Gene3D" id="2.40.160.10">
    <property type="entry name" value="Porin"/>
    <property type="match status" value="1"/>
</dbReference>
<dbReference type="InterPro" id="IPR023614">
    <property type="entry name" value="Porin_dom_sf"/>
</dbReference>
<evidence type="ECO:0000256" key="8">
    <source>
        <dbReference type="ARBA" id="ARBA00023114"/>
    </source>
</evidence>
<keyword evidence="8" id="KW-0626">Porin</keyword>
<feature type="chain" id="PRO_5008501512" evidence="11">
    <location>
        <begin position="28"/>
        <end position="346"/>
    </location>
</feature>
<dbReference type="PANTHER" id="PTHR34501:SF9">
    <property type="entry name" value="MAJOR OUTER MEMBRANE PROTEIN P.IA"/>
    <property type="match status" value="1"/>
</dbReference>
<proteinExistence type="predicted"/>
<gene>
    <name evidence="13" type="ORF">AWB69_01116</name>
</gene>
<evidence type="ECO:0000256" key="11">
    <source>
        <dbReference type="SAM" id="SignalP"/>
    </source>
</evidence>
<dbReference type="GO" id="GO:0009279">
    <property type="term" value="C:cell outer membrane"/>
    <property type="evidence" value="ECO:0007669"/>
    <property type="project" value="UniProtKB-SubCell"/>
</dbReference>
<evidence type="ECO:0000256" key="3">
    <source>
        <dbReference type="ARBA" id="ARBA00022448"/>
    </source>
</evidence>
<evidence type="ECO:0000259" key="12">
    <source>
        <dbReference type="Pfam" id="PF13609"/>
    </source>
</evidence>
<dbReference type="GO" id="GO:0046930">
    <property type="term" value="C:pore complex"/>
    <property type="evidence" value="ECO:0007669"/>
    <property type="project" value="UniProtKB-KW"/>
</dbReference>
<dbReference type="OrthoDB" id="8679056at2"/>
<dbReference type="GO" id="GO:0015288">
    <property type="term" value="F:porin activity"/>
    <property type="evidence" value="ECO:0007669"/>
    <property type="project" value="UniProtKB-KW"/>
</dbReference>
<dbReference type="SUPFAM" id="SSF56935">
    <property type="entry name" value="Porins"/>
    <property type="match status" value="1"/>
</dbReference>
<dbReference type="AlphaFoldDB" id="A0A158FGS5"/>
<keyword evidence="3" id="KW-0813">Transport</keyword>
<accession>A0A158FGS5</accession>
<evidence type="ECO:0000256" key="1">
    <source>
        <dbReference type="ARBA" id="ARBA00004571"/>
    </source>
</evidence>
<comment type="subcellular location">
    <subcellularLocation>
        <location evidence="1">Cell outer membrane</location>
        <topology evidence="1">Multi-pass membrane protein</topology>
    </subcellularLocation>
</comment>
<dbReference type="GO" id="GO:0006811">
    <property type="term" value="P:monoatomic ion transport"/>
    <property type="evidence" value="ECO:0007669"/>
    <property type="project" value="UniProtKB-KW"/>
</dbReference>
<dbReference type="EMBL" id="FCOK02000005">
    <property type="protein sequence ID" value="SAL18927.1"/>
    <property type="molecule type" value="Genomic_DNA"/>
</dbReference>
<dbReference type="InterPro" id="IPR033900">
    <property type="entry name" value="Gram_neg_porin_domain"/>
</dbReference>
<evidence type="ECO:0000256" key="4">
    <source>
        <dbReference type="ARBA" id="ARBA00022452"/>
    </source>
</evidence>
<evidence type="ECO:0000256" key="5">
    <source>
        <dbReference type="ARBA" id="ARBA00022692"/>
    </source>
</evidence>
<keyword evidence="9" id="KW-0472">Membrane</keyword>
<evidence type="ECO:0000256" key="6">
    <source>
        <dbReference type="ARBA" id="ARBA00022729"/>
    </source>
</evidence>
<dbReference type="RefSeq" id="WP_062083003.1">
    <property type="nucleotide sequence ID" value="NZ_FCOK02000005.1"/>
</dbReference>
<sequence length="346" mass="36802">MKKRVWRTIGFGLSAAAGTLGAMSAHAQTSVQIYGTVDGGIRYQTNTVKGGGTVLTMNSNGYYSSNKLGFLGKEDLGDGWNAHFQLENGFNLGNGQYDNTTGIEFNRQAFVGIGNSKYGSIDLGRQYTISHDIIGIYDPFGFHFTPILPLTTASDGTRNNNDIKYKNVFGPLLFEADNSLGGVAGDFSSGATRSVGASYDAGPVSFGGVYGHRSILTGTTYIGDSYYMGGAGYRIGPVRVSGGFMSEDLQNPVGPHQVTNNAFGGLAWTITPAIVFDGGYYQTTVSNDKASRRGISIISLAYLLSKRTTLYSEVDYTSYKHAVVSTLNPAGTPSQTAVTVGIDVLF</sequence>
<name>A0A158FGS5_9BURK</name>
<dbReference type="Pfam" id="PF13609">
    <property type="entry name" value="Porin_4"/>
    <property type="match status" value="1"/>
</dbReference>
<dbReference type="CDD" id="cd00342">
    <property type="entry name" value="gram_neg_porins"/>
    <property type="match status" value="1"/>
</dbReference>
<feature type="signal peptide" evidence="11">
    <location>
        <begin position="1"/>
        <end position="27"/>
    </location>
</feature>
<keyword evidence="5" id="KW-0812">Transmembrane</keyword>